<dbReference type="OrthoDB" id="539213at2759"/>
<dbReference type="Proteomes" id="UP000383932">
    <property type="component" value="Unassembled WGS sequence"/>
</dbReference>
<name>A0A5N5QVL2_9AGAM</name>
<proteinExistence type="predicted"/>
<feature type="region of interest" description="Disordered" evidence="1">
    <location>
        <begin position="54"/>
        <end position="89"/>
    </location>
</feature>
<dbReference type="Gene3D" id="1.25.40.20">
    <property type="entry name" value="Ankyrin repeat-containing domain"/>
    <property type="match status" value="1"/>
</dbReference>
<accession>A0A5N5QVL2</accession>
<comment type="caution">
    <text evidence="2">The sequence shown here is derived from an EMBL/GenBank/DDBJ whole genome shotgun (WGS) entry which is preliminary data.</text>
</comment>
<dbReference type="EMBL" id="SSOP01000006">
    <property type="protein sequence ID" value="KAB5595802.1"/>
    <property type="molecule type" value="Genomic_DNA"/>
</dbReference>
<sequence length="232" mass="25127">MLLVPTVILEGALSYPICTTAVLDALERMAPFAGMSPVLLKSIRVTPGRWLFRNLQTQPRPARRRRPGTGPRSTPGTPALPSPSSSLLSTHSGTNPLGFLQAVASRYTLWFTARGSAFALSMCVRAGPAQYPLLQFLLQSGANPAAQSCLPLQIAATIGDMHALKVMIEPGEDVQEGKFKGGKRRRIEDRVQPTPKVLSAAMKAKHIQVAKWLVNEKGVVPDMATIQMLQHV</sequence>
<evidence type="ECO:0000256" key="1">
    <source>
        <dbReference type="SAM" id="MobiDB-lite"/>
    </source>
</evidence>
<organism evidence="2 3">
    <name type="scientific">Ceratobasidium theobromae</name>
    <dbReference type="NCBI Taxonomy" id="1582974"/>
    <lineage>
        <taxon>Eukaryota</taxon>
        <taxon>Fungi</taxon>
        <taxon>Dikarya</taxon>
        <taxon>Basidiomycota</taxon>
        <taxon>Agaricomycotina</taxon>
        <taxon>Agaricomycetes</taxon>
        <taxon>Cantharellales</taxon>
        <taxon>Ceratobasidiaceae</taxon>
        <taxon>Ceratobasidium</taxon>
    </lineage>
</organism>
<keyword evidence="3" id="KW-1185">Reference proteome</keyword>
<protein>
    <submittedName>
        <fullName evidence="2">Ankyrin repeat protein</fullName>
    </submittedName>
</protein>
<dbReference type="AlphaFoldDB" id="A0A5N5QVL2"/>
<dbReference type="SUPFAM" id="SSF140860">
    <property type="entry name" value="Pseudo ankyrin repeat-like"/>
    <property type="match status" value="1"/>
</dbReference>
<feature type="compositionally biased region" description="Low complexity" evidence="1">
    <location>
        <begin position="68"/>
        <end position="89"/>
    </location>
</feature>
<reference evidence="2 3" key="1">
    <citation type="journal article" date="2019" name="Fungal Biol. Biotechnol.">
        <title>Draft genome sequence of fastidious pathogen Ceratobasidium theobromae, which causes vascular-streak dieback in Theobroma cacao.</title>
        <authorList>
            <person name="Ali S.S."/>
            <person name="Asman A."/>
            <person name="Shao J."/>
            <person name="Firmansyah A.P."/>
            <person name="Susilo A.W."/>
            <person name="Rosmana A."/>
            <person name="McMahon P."/>
            <person name="Junaid M."/>
            <person name="Guest D."/>
            <person name="Kheng T.Y."/>
            <person name="Meinhardt L.W."/>
            <person name="Bailey B.A."/>
        </authorList>
    </citation>
    <scope>NUCLEOTIDE SEQUENCE [LARGE SCALE GENOMIC DNA]</scope>
    <source>
        <strain evidence="2 3">CT2</strain>
    </source>
</reference>
<evidence type="ECO:0000313" key="3">
    <source>
        <dbReference type="Proteomes" id="UP000383932"/>
    </source>
</evidence>
<gene>
    <name evidence="2" type="ORF">CTheo_815</name>
</gene>
<dbReference type="InterPro" id="IPR036770">
    <property type="entry name" value="Ankyrin_rpt-contain_sf"/>
</dbReference>
<evidence type="ECO:0000313" key="2">
    <source>
        <dbReference type="EMBL" id="KAB5595802.1"/>
    </source>
</evidence>